<proteinExistence type="predicted"/>
<accession>A0A2I0KVW0</accession>
<comment type="caution">
    <text evidence="1">The sequence shown here is derived from an EMBL/GenBank/DDBJ whole genome shotgun (WGS) entry which is preliminary data.</text>
</comment>
<dbReference type="Proteomes" id="UP000233551">
    <property type="component" value="Unassembled WGS sequence"/>
</dbReference>
<sequence>MQAMKSQADTKLHPSKQSVIFSENLNSYITFEVRHCVGFGDGHREVSVEAGVHEHHAVRRSSGGVGVGGGNQSRHLYWDGVGGCRCRLGAEAKGFHRDYCAKFEETRGGALSKGAINRGLGLPADIEDEETP</sequence>
<organism evidence="1 2">
    <name type="scientific">Punica granatum</name>
    <name type="common">Pomegranate</name>
    <dbReference type="NCBI Taxonomy" id="22663"/>
    <lineage>
        <taxon>Eukaryota</taxon>
        <taxon>Viridiplantae</taxon>
        <taxon>Streptophyta</taxon>
        <taxon>Embryophyta</taxon>
        <taxon>Tracheophyta</taxon>
        <taxon>Spermatophyta</taxon>
        <taxon>Magnoliopsida</taxon>
        <taxon>eudicotyledons</taxon>
        <taxon>Gunneridae</taxon>
        <taxon>Pentapetalae</taxon>
        <taxon>rosids</taxon>
        <taxon>malvids</taxon>
        <taxon>Myrtales</taxon>
        <taxon>Lythraceae</taxon>
        <taxon>Punica</taxon>
    </lineage>
</organism>
<reference evidence="1 2" key="1">
    <citation type="submission" date="2017-11" db="EMBL/GenBank/DDBJ databases">
        <title>De-novo sequencing of pomegranate (Punica granatum L.) genome.</title>
        <authorList>
            <person name="Akparov Z."/>
            <person name="Amiraslanov A."/>
            <person name="Hajiyeva S."/>
            <person name="Abbasov M."/>
            <person name="Kaur K."/>
            <person name="Hamwieh A."/>
            <person name="Solovyev V."/>
            <person name="Salamov A."/>
            <person name="Braich B."/>
            <person name="Kosarev P."/>
            <person name="Mahmoud A."/>
            <person name="Hajiyev E."/>
            <person name="Babayeva S."/>
            <person name="Izzatullayeva V."/>
            <person name="Mammadov A."/>
            <person name="Mammadov A."/>
            <person name="Sharifova S."/>
            <person name="Ojaghi J."/>
            <person name="Eynullazada K."/>
            <person name="Bayramov B."/>
            <person name="Abdulazimova A."/>
            <person name="Shahmuradov I."/>
        </authorList>
    </citation>
    <scope>NUCLEOTIDE SEQUENCE [LARGE SCALE GENOMIC DNA]</scope>
    <source>
        <strain evidence="2">cv. AG2017</strain>
        <tissue evidence="1">Leaf</tissue>
    </source>
</reference>
<name>A0A2I0KVW0_PUNGR</name>
<dbReference type="AlphaFoldDB" id="A0A2I0KVW0"/>
<evidence type="ECO:0000313" key="2">
    <source>
        <dbReference type="Proteomes" id="UP000233551"/>
    </source>
</evidence>
<evidence type="ECO:0000313" key="1">
    <source>
        <dbReference type="EMBL" id="PKI72493.1"/>
    </source>
</evidence>
<gene>
    <name evidence="1" type="ORF">CRG98_007096</name>
</gene>
<keyword evidence="2" id="KW-1185">Reference proteome</keyword>
<protein>
    <submittedName>
        <fullName evidence="1">Uncharacterized protein</fullName>
    </submittedName>
</protein>
<dbReference type="EMBL" id="PGOL01000323">
    <property type="protein sequence ID" value="PKI72493.1"/>
    <property type="molecule type" value="Genomic_DNA"/>
</dbReference>